<comment type="subunit">
    <text evidence="15">Homodimer. Binds the thyroid hormone triiodothyronine (T3); T3 binding inhibits enzymatic activity.</text>
</comment>
<dbReference type="InterPro" id="IPR036291">
    <property type="entry name" value="NAD(P)-bd_dom_sf"/>
</dbReference>
<comment type="catalytic activity">
    <reaction evidence="9">
        <text>(S)-cystathionine ketimine + NADPH + 2 H(+) = (3R,5S)-2,3,5,6,7-pentahydro-1,4-thiazepine-3,5-dicarboxylate + NADP(+)</text>
        <dbReference type="Rhea" id="RHEA:68036"/>
        <dbReference type="ChEBI" id="CHEBI:15378"/>
        <dbReference type="ChEBI" id="CHEBI:57783"/>
        <dbReference type="ChEBI" id="CHEBI:58349"/>
        <dbReference type="ChEBI" id="CHEBI:176808"/>
        <dbReference type="ChEBI" id="CHEBI:176810"/>
    </reaction>
    <physiologicalReaction direction="left-to-right" evidence="9">
        <dbReference type="Rhea" id="RHEA:68037"/>
    </physiologicalReaction>
</comment>
<evidence type="ECO:0000256" key="17">
    <source>
        <dbReference type="ARBA" id="ARBA00093650"/>
    </source>
</evidence>
<evidence type="ECO:0000256" key="7">
    <source>
        <dbReference type="ARBA" id="ARBA00093203"/>
    </source>
</evidence>
<comment type="catalytic activity">
    <reaction evidence="8">
        <text>(3R)-1,4-thiomorpholine-3-carboxylate + NAD(+) = 3,4-dehydrothiomorpholine-3-carboxylate + NADH + 2 H(+)</text>
        <dbReference type="Rhea" id="RHEA:12504"/>
        <dbReference type="ChEBI" id="CHEBI:15378"/>
        <dbReference type="ChEBI" id="CHEBI:57540"/>
        <dbReference type="ChEBI" id="CHEBI:57945"/>
        <dbReference type="ChEBI" id="CHEBI:58517"/>
        <dbReference type="ChEBI" id="CHEBI:176873"/>
        <dbReference type="EC" id="1.5.1.25"/>
    </reaction>
    <physiologicalReaction direction="right-to-left" evidence="8">
        <dbReference type="Rhea" id="RHEA:12506"/>
    </physiologicalReaction>
</comment>
<dbReference type="EC" id="1.5.1.25" evidence="2"/>
<dbReference type="AlphaFoldDB" id="A0AAN0IBB6"/>
<comment type="catalytic activity">
    <reaction evidence="14">
        <text>L-pipecolate + NADP(+) = Delta(1)-piperideine-2-carboxylate + NADPH + H(+)</text>
        <dbReference type="Rhea" id="RHEA:12524"/>
        <dbReference type="ChEBI" id="CHEBI:15378"/>
        <dbReference type="ChEBI" id="CHEBI:57783"/>
        <dbReference type="ChEBI" id="CHEBI:58349"/>
        <dbReference type="ChEBI" id="CHEBI:61185"/>
        <dbReference type="ChEBI" id="CHEBI:77631"/>
        <dbReference type="EC" id="1.5.1.1"/>
    </reaction>
    <physiologicalReaction direction="right-to-left" evidence="14">
        <dbReference type="Rhea" id="RHEA:12526"/>
    </physiologicalReaction>
</comment>
<evidence type="ECO:0000256" key="2">
    <source>
        <dbReference type="ARBA" id="ARBA00012883"/>
    </source>
</evidence>
<comment type="catalytic activity">
    <reaction evidence="7">
        <text>L-proline + NADP(+) = 1-pyrroline-2-carboxylate + NADPH + H(+)</text>
        <dbReference type="Rhea" id="RHEA:20317"/>
        <dbReference type="ChEBI" id="CHEBI:15378"/>
        <dbReference type="ChEBI" id="CHEBI:39785"/>
        <dbReference type="ChEBI" id="CHEBI:57783"/>
        <dbReference type="ChEBI" id="CHEBI:58349"/>
        <dbReference type="ChEBI" id="CHEBI:60039"/>
        <dbReference type="EC" id="1.5.1.1"/>
    </reaction>
    <physiologicalReaction direction="right-to-left" evidence="7">
        <dbReference type="Rhea" id="RHEA:20319"/>
    </physiologicalReaction>
</comment>
<name>A0AAN0IBB6_AMPQE</name>
<comment type="catalytic activity">
    <reaction evidence="5">
        <text>L-pipecolate + NAD(+) = Delta(1)-piperideine-2-carboxylate + NADH + H(+)</text>
        <dbReference type="Rhea" id="RHEA:30807"/>
        <dbReference type="ChEBI" id="CHEBI:15378"/>
        <dbReference type="ChEBI" id="CHEBI:57540"/>
        <dbReference type="ChEBI" id="CHEBI:57945"/>
        <dbReference type="ChEBI" id="CHEBI:61185"/>
        <dbReference type="ChEBI" id="CHEBI:77631"/>
        <dbReference type="EC" id="1.5.1.1"/>
    </reaction>
    <physiologicalReaction direction="right-to-left" evidence="5">
        <dbReference type="Rhea" id="RHEA:30809"/>
    </physiologicalReaction>
</comment>
<evidence type="ECO:0000256" key="6">
    <source>
        <dbReference type="ARBA" id="ARBA00093197"/>
    </source>
</evidence>
<dbReference type="PIRSF" id="PIRSF001439">
    <property type="entry name" value="CryM"/>
    <property type="match status" value="1"/>
</dbReference>
<evidence type="ECO:0000256" key="9">
    <source>
        <dbReference type="ARBA" id="ARBA00093227"/>
    </source>
</evidence>
<comment type="catalytic activity">
    <reaction evidence="12">
        <text>(3R)-1,4-thiomorpholine-3-carboxylate + NADP(+) = 3,4-dehydrothiomorpholine-3-carboxylate + NADPH + 2 H(+)</text>
        <dbReference type="Rhea" id="RHEA:12500"/>
        <dbReference type="ChEBI" id="CHEBI:15378"/>
        <dbReference type="ChEBI" id="CHEBI:57783"/>
        <dbReference type="ChEBI" id="CHEBI:58349"/>
        <dbReference type="ChEBI" id="CHEBI:58517"/>
        <dbReference type="ChEBI" id="CHEBI:176873"/>
        <dbReference type="EC" id="1.5.1.25"/>
    </reaction>
    <physiologicalReaction direction="right-to-left" evidence="12">
        <dbReference type="Rhea" id="RHEA:12502"/>
    </physiologicalReaction>
</comment>
<dbReference type="Proteomes" id="UP000007879">
    <property type="component" value="Unassembled WGS sequence"/>
</dbReference>
<reference evidence="19" key="1">
    <citation type="journal article" date="2010" name="Nature">
        <title>The Amphimedon queenslandica genome and the evolution of animal complexity.</title>
        <authorList>
            <person name="Srivastava M."/>
            <person name="Simakov O."/>
            <person name="Chapman J."/>
            <person name="Fahey B."/>
            <person name="Gauthier M.E."/>
            <person name="Mitros T."/>
            <person name="Richards G.S."/>
            <person name="Conaco C."/>
            <person name="Dacre M."/>
            <person name="Hellsten U."/>
            <person name="Larroux C."/>
            <person name="Putnam N.H."/>
            <person name="Stanke M."/>
            <person name="Adamska M."/>
            <person name="Darling A."/>
            <person name="Degnan S.M."/>
            <person name="Oakley T.H."/>
            <person name="Plachetzki D.C."/>
            <person name="Zhai Y."/>
            <person name="Adamski M."/>
            <person name="Calcino A."/>
            <person name="Cummins S.F."/>
            <person name="Goodstein D.M."/>
            <person name="Harris C."/>
            <person name="Jackson D.J."/>
            <person name="Leys S.P."/>
            <person name="Shu S."/>
            <person name="Woodcroft B.J."/>
            <person name="Vervoort M."/>
            <person name="Kosik K.S."/>
            <person name="Manning G."/>
            <person name="Degnan B.M."/>
            <person name="Rokhsar D.S."/>
        </authorList>
    </citation>
    <scope>NUCLEOTIDE SEQUENCE [LARGE SCALE GENOMIC DNA]</scope>
</reference>
<evidence type="ECO:0000256" key="11">
    <source>
        <dbReference type="ARBA" id="ARBA00093250"/>
    </source>
</evidence>
<evidence type="ECO:0000256" key="3">
    <source>
        <dbReference type="ARBA" id="ARBA00015173"/>
    </source>
</evidence>
<dbReference type="KEGG" id="aqu:100640786"/>
<dbReference type="PANTHER" id="PTHR13812:SF19">
    <property type="entry name" value="KETIMINE REDUCTASE MU-CRYSTALLIN"/>
    <property type="match status" value="1"/>
</dbReference>
<evidence type="ECO:0000256" key="13">
    <source>
        <dbReference type="ARBA" id="ARBA00093264"/>
    </source>
</evidence>
<dbReference type="PANTHER" id="PTHR13812">
    <property type="entry name" value="KETIMINE REDUCTASE MU-CRYSTALLIN"/>
    <property type="match status" value="1"/>
</dbReference>
<protein>
    <recommendedName>
        <fullName evidence="3">Ketimine reductase mu-crystallin</fullName>
        <ecNumber evidence="16">1.5.1.1</ecNumber>
        <ecNumber evidence="2">1.5.1.25</ecNumber>
    </recommendedName>
    <alternativeName>
        <fullName evidence="17">1-piperideine-2-carboxylate/1-pyrroline-2-carboxylate reductase</fullName>
    </alternativeName>
    <alternativeName>
        <fullName evidence="4">NADP-regulated thyroid-hormone-binding protein</fullName>
    </alternativeName>
</protein>
<sequence length="353" mass="38048">MAPFPCSARNSLNGSWPRLQAHDLSHTSNLHSFVMASAGPPYISAGKIRELVSMLDVINVVEKGLADFSNGKVVQPVRSFLNTTEHGGFLGVMPAYCYSSNCLATKVLTLYTDNESKGVPNIQAIVVQMDPSTGSVIALLDGVTITNMRTAAASAVALKYTKPPQSDLTLCIVGSGVQARAHAEALREICSYKEIRVWGRNLERIQKCVADIGGDAVNAKPYQDLRTACEGADIIVTVSMAKEPIVKGEWLKEGTVILSVGACLPDWRELDDELMNNSLVIVDSRAGAMKEAGDILLSKCDIYAEVGEVVAKGPVNMETARSHGKKFILFKSLGLAIEDAVTGQLIYEKFNQK</sequence>
<comment type="catalytic activity">
    <reaction evidence="11">
        <text>(S)-cystathionine ketimine + NADH + 2 H(+) = (3R,5S)-2,3,5,6,7-pentahydro-1,4-thiazepine-3,5-dicarboxylate + NAD(+)</text>
        <dbReference type="Rhea" id="RHEA:68032"/>
        <dbReference type="ChEBI" id="CHEBI:15378"/>
        <dbReference type="ChEBI" id="CHEBI:57540"/>
        <dbReference type="ChEBI" id="CHEBI:57945"/>
        <dbReference type="ChEBI" id="CHEBI:176808"/>
        <dbReference type="ChEBI" id="CHEBI:176810"/>
    </reaction>
    <physiologicalReaction direction="left-to-right" evidence="11">
        <dbReference type="Rhea" id="RHEA:68033"/>
    </physiologicalReaction>
</comment>
<keyword evidence="19" id="KW-1185">Reference proteome</keyword>
<dbReference type="Gene3D" id="3.30.1780.10">
    <property type="entry name" value="ornithine cyclodeaminase, domain 1"/>
    <property type="match status" value="1"/>
</dbReference>
<dbReference type="Gene3D" id="3.40.50.720">
    <property type="entry name" value="NAD(P)-binding Rossmann-like Domain"/>
    <property type="match status" value="1"/>
</dbReference>
<proteinExistence type="inferred from homology"/>
<organism evidence="18 19">
    <name type="scientific">Amphimedon queenslandica</name>
    <name type="common">Sponge</name>
    <dbReference type="NCBI Taxonomy" id="400682"/>
    <lineage>
        <taxon>Eukaryota</taxon>
        <taxon>Metazoa</taxon>
        <taxon>Porifera</taxon>
        <taxon>Demospongiae</taxon>
        <taxon>Heteroscleromorpha</taxon>
        <taxon>Haplosclerida</taxon>
        <taxon>Niphatidae</taxon>
        <taxon>Amphimedon</taxon>
    </lineage>
</organism>
<dbReference type="InterPro" id="IPR023401">
    <property type="entry name" value="ODC_N"/>
</dbReference>
<dbReference type="GO" id="GO:0005737">
    <property type="term" value="C:cytoplasm"/>
    <property type="evidence" value="ECO:0007669"/>
    <property type="project" value="TreeGrafter"/>
</dbReference>
<reference evidence="18" key="2">
    <citation type="submission" date="2024-06" db="UniProtKB">
        <authorList>
            <consortium name="EnsemblMetazoa"/>
        </authorList>
    </citation>
    <scope>IDENTIFICATION</scope>
</reference>
<evidence type="ECO:0000313" key="18">
    <source>
        <dbReference type="EnsemblMetazoa" id="XP_003384560.2"/>
    </source>
</evidence>
<comment type="similarity">
    <text evidence="1">Belongs to the ornithine cyclodeaminase/mu-crystallin family.</text>
</comment>
<comment type="catalytic activity">
    <reaction evidence="10">
        <text>(R)-lanthionine ketimine + NADPH + 2 H(+) = (3R,5R)-1,4-thiomorpholine-3,5-dicarboxylate + NADP(+)</text>
        <dbReference type="Rhea" id="RHEA:68040"/>
        <dbReference type="ChEBI" id="CHEBI:15378"/>
        <dbReference type="ChEBI" id="CHEBI:57783"/>
        <dbReference type="ChEBI" id="CHEBI:58349"/>
        <dbReference type="ChEBI" id="CHEBI:176891"/>
        <dbReference type="ChEBI" id="CHEBI:176892"/>
    </reaction>
    <physiologicalReaction direction="left-to-right" evidence="10">
        <dbReference type="Rhea" id="RHEA:68041"/>
    </physiologicalReaction>
</comment>
<dbReference type="GeneID" id="100640786"/>
<evidence type="ECO:0000256" key="12">
    <source>
        <dbReference type="ARBA" id="ARBA00093263"/>
    </source>
</evidence>
<evidence type="ECO:0000256" key="8">
    <source>
        <dbReference type="ARBA" id="ARBA00093226"/>
    </source>
</evidence>
<evidence type="ECO:0000313" key="19">
    <source>
        <dbReference type="Proteomes" id="UP000007879"/>
    </source>
</evidence>
<evidence type="ECO:0000256" key="10">
    <source>
        <dbReference type="ARBA" id="ARBA00093248"/>
    </source>
</evidence>
<dbReference type="Pfam" id="PF02423">
    <property type="entry name" value="OCD_Mu_crystall"/>
    <property type="match status" value="1"/>
</dbReference>
<accession>A0AAN0IBB6</accession>
<dbReference type="EnsemblMetazoa" id="XM_003384512.3">
    <property type="protein sequence ID" value="XP_003384560.2"/>
    <property type="gene ID" value="LOC100640786"/>
</dbReference>
<evidence type="ECO:0000256" key="16">
    <source>
        <dbReference type="ARBA" id="ARBA00093598"/>
    </source>
</evidence>
<evidence type="ECO:0000256" key="14">
    <source>
        <dbReference type="ARBA" id="ARBA00093273"/>
    </source>
</evidence>
<comment type="catalytic activity">
    <reaction evidence="6">
        <text>Delta(2)-thiazoline-2-carboxylate + NADPH + 2 H(+) = L-thiazolidine-2-carboxylate + NADP(+)</text>
        <dbReference type="Rhea" id="RHEA:68072"/>
        <dbReference type="ChEBI" id="CHEBI:15378"/>
        <dbReference type="ChEBI" id="CHEBI:57783"/>
        <dbReference type="ChEBI" id="CHEBI:58349"/>
        <dbReference type="ChEBI" id="CHEBI:176895"/>
        <dbReference type="ChEBI" id="CHEBI:176896"/>
    </reaction>
    <physiologicalReaction direction="left-to-right" evidence="6">
        <dbReference type="Rhea" id="RHEA:68073"/>
    </physiologicalReaction>
</comment>
<dbReference type="RefSeq" id="XP_003384560.2">
    <property type="nucleotide sequence ID" value="XM_003384512.3"/>
</dbReference>
<evidence type="ECO:0000256" key="4">
    <source>
        <dbReference type="ARBA" id="ARBA00033420"/>
    </source>
</evidence>
<dbReference type="SUPFAM" id="SSF51735">
    <property type="entry name" value="NAD(P)-binding Rossmann-fold domains"/>
    <property type="match status" value="1"/>
</dbReference>
<evidence type="ECO:0000256" key="15">
    <source>
        <dbReference type="ARBA" id="ARBA00093567"/>
    </source>
</evidence>
<dbReference type="GO" id="GO:0042562">
    <property type="term" value="F:hormone binding"/>
    <property type="evidence" value="ECO:0007669"/>
    <property type="project" value="TreeGrafter"/>
</dbReference>
<dbReference type="InterPro" id="IPR003462">
    <property type="entry name" value="ODC_Mu_crystall"/>
</dbReference>
<evidence type="ECO:0000256" key="5">
    <source>
        <dbReference type="ARBA" id="ARBA00093190"/>
    </source>
</evidence>
<comment type="catalytic activity">
    <reaction evidence="13">
        <text>L-proline + NAD(+) = 1-pyrroline-2-carboxylate + NADH + H(+)</text>
        <dbReference type="Rhea" id="RHEA:20321"/>
        <dbReference type="ChEBI" id="CHEBI:15378"/>
        <dbReference type="ChEBI" id="CHEBI:39785"/>
        <dbReference type="ChEBI" id="CHEBI:57540"/>
        <dbReference type="ChEBI" id="CHEBI:57945"/>
        <dbReference type="ChEBI" id="CHEBI:60039"/>
        <dbReference type="EC" id="1.5.1.1"/>
    </reaction>
    <physiologicalReaction direction="right-to-left" evidence="13">
        <dbReference type="Rhea" id="RHEA:20323"/>
    </physiologicalReaction>
</comment>
<evidence type="ECO:0000256" key="1">
    <source>
        <dbReference type="ARBA" id="ARBA00008903"/>
    </source>
</evidence>
<dbReference type="GO" id="GO:0047127">
    <property type="term" value="F:thiomorpholine-carboxylate dehydrogenase activity"/>
    <property type="evidence" value="ECO:0007669"/>
    <property type="project" value="UniProtKB-EC"/>
</dbReference>
<dbReference type="GO" id="GO:0050241">
    <property type="term" value="F:pyrroline-2-carboxylate reductase activity"/>
    <property type="evidence" value="ECO:0007669"/>
    <property type="project" value="UniProtKB-EC"/>
</dbReference>
<dbReference type="EC" id="1.5.1.1" evidence="16"/>